<dbReference type="GO" id="GO:0005975">
    <property type="term" value="P:carbohydrate metabolic process"/>
    <property type="evidence" value="ECO:0007669"/>
    <property type="project" value="InterPro"/>
</dbReference>
<keyword evidence="4 6" id="KW-0326">Glycosidase</keyword>
<dbReference type="SUPFAM" id="SSF49899">
    <property type="entry name" value="Concanavalin A-like lectins/glucanases"/>
    <property type="match status" value="1"/>
</dbReference>
<evidence type="ECO:0000313" key="9">
    <source>
        <dbReference type="EMBL" id="BCS19862.1"/>
    </source>
</evidence>
<dbReference type="InterPro" id="IPR041542">
    <property type="entry name" value="GH43_C2"/>
</dbReference>
<proteinExistence type="inferred from homology"/>
<dbReference type="GeneID" id="64969867"/>
<feature type="signal peptide" evidence="7">
    <location>
        <begin position="1"/>
        <end position="21"/>
    </location>
</feature>
<keyword evidence="2 7" id="KW-0732">Signal</keyword>
<evidence type="ECO:0000256" key="4">
    <source>
        <dbReference type="ARBA" id="ARBA00023295"/>
    </source>
</evidence>
<keyword evidence="10" id="KW-1185">Reference proteome</keyword>
<evidence type="ECO:0000259" key="8">
    <source>
        <dbReference type="Pfam" id="PF17851"/>
    </source>
</evidence>
<feature type="chain" id="PRO_5031460651" description="Beta-xylosidase C-terminal Concanavalin A-like domain-containing protein" evidence="7">
    <location>
        <begin position="22"/>
        <end position="580"/>
    </location>
</feature>
<dbReference type="Gene3D" id="2.115.10.20">
    <property type="entry name" value="Glycosyl hydrolase domain, family 43"/>
    <property type="match status" value="1"/>
</dbReference>
<accession>A0A7R7XEC7</accession>
<dbReference type="AlphaFoldDB" id="A0A7R7XEC7"/>
<dbReference type="InterPro" id="IPR023296">
    <property type="entry name" value="Glyco_hydro_beta-prop_sf"/>
</dbReference>
<dbReference type="Pfam" id="PF04616">
    <property type="entry name" value="Glyco_hydro_43"/>
    <property type="match status" value="1"/>
</dbReference>
<keyword evidence="3 6" id="KW-0378">Hydrolase</keyword>
<dbReference type="EMBL" id="AP024444">
    <property type="protein sequence ID" value="BCS19862.1"/>
    <property type="molecule type" value="Genomic_DNA"/>
</dbReference>
<dbReference type="Proteomes" id="UP000654913">
    <property type="component" value="Chromosome 2"/>
</dbReference>
<evidence type="ECO:0000256" key="3">
    <source>
        <dbReference type="ARBA" id="ARBA00022801"/>
    </source>
</evidence>
<evidence type="ECO:0000256" key="5">
    <source>
        <dbReference type="PIRSR" id="PIRSR606710-2"/>
    </source>
</evidence>
<dbReference type="CDD" id="cd18833">
    <property type="entry name" value="GH43_PcXyl-like"/>
    <property type="match status" value="1"/>
</dbReference>
<organism evidence="9 10">
    <name type="scientific">Aspergillus puulaauensis</name>
    <dbReference type="NCBI Taxonomy" id="1220207"/>
    <lineage>
        <taxon>Eukaryota</taxon>
        <taxon>Fungi</taxon>
        <taxon>Dikarya</taxon>
        <taxon>Ascomycota</taxon>
        <taxon>Pezizomycotina</taxon>
        <taxon>Eurotiomycetes</taxon>
        <taxon>Eurotiomycetidae</taxon>
        <taxon>Eurotiales</taxon>
        <taxon>Aspergillaceae</taxon>
        <taxon>Aspergillus</taxon>
    </lineage>
</organism>
<feature type="site" description="Important for catalytic activity, responsible for pKa modulation of the active site Glu and correct orientation of both the proton donor and substrate" evidence="5">
    <location>
        <position position="159"/>
    </location>
</feature>
<dbReference type="InterPro" id="IPR013320">
    <property type="entry name" value="ConA-like_dom_sf"/>
</dbReference>
<dbReference type="SUPFAM" id="SSF75005">
    <property type="entry name" value="Arabinanase/levansucrase/invertase"/>
    <property type="match status" value="1"/>
</dbReference>
<gene>
    <name evidence="9" type="ORF">APUU_20294A</name>
</gene>
<name>A0A7R7XEC7_9EURO</name>
<evidence type="ECO:0000313" key="10">
    <source>
        <dbReference type="Proteomes" id="UP000654913"/>
    </source>
</evidence>
<protein>
    <recommendedName>
        <fullName evidence="8">Beta-xylosidase C-terminal Concanavalin A-like domain-containing protein</fullName>
    </recommendedName>
</protein>
<evidence type="ECO:0000256" key="1">
    <source>
        <dbReference type="ARBA" id="ARBA00009865"/>
    </source>
</evidence>
<feature type="domain" description="Beta-xylosidase C-terminal Concanavalin A-like" evidence="8">
    <location>
        <begin position="355"/>
        <end position="573"/>
    </location>
</feature>
<reference evidence="9" key="2">
    <citation type="submission" date="2021-02" db="EMBL/GenBank/DDBJ databases">
        <title>Aspergillus puulaauensis MK2 genome sequence.</title>
        <authorList>
            <person name="Futagami T."/>
            <person name="Mori K."/>
            <person name="Kadooka C."/>
            <person name="Tanaka T."/>
        </authorList>
    </citation>
    <scope>NUCLEOTIDE SEQUENCE</scope>
    <source>
        <strain evidence="9">MK2</strain>
    </source>
</reference>
<evidence type="ECO:0000256" key="6">
    <source>
        <dbReference type="RuleBase" id="RU361187"/>
    </source>
</evidence>
<sequence>MKFRQACSRFTVFTFLSLAKSSPNSTYTNPILPGWHSDPSCVFVPEEDNTFFCTTSTFLATPGLPIYASKDLLHWKPISNVVTRPEQVPEITNSTSQTQQDGLWASTLRYHHGVFYLITSYAHQFPTFGVNTGLLFTSRDIYSDDAWGGPIMLNISGIDPDLFWDDDGTVYASTAGITQQTIDLETGDLGPEVNIWAGTGASIVEGPHIYKKDGWYYLIAAEGGTELGHHQTIARSRKVTGPYQGYSGNPILTNRKTTAYFQTVGHADVFQDSHGNWWGTALATRSGPAWRIYPMGRETVLFPVRWEEGGWPILEPVQGRMSGWQLPNPSNNSIGGNGAYADAPDNITFAPGTLIPQHFLFWRFPEEGTFTVSPPEYPNSLRLFPSLQNLTGTGIPGVGVEETAISLVARRQSHTYFNYTVDVSFAPTADEEEFGVTIFLTQYQHIDLGIVLLPLPSNGTLVPHVRFRTTLLDDLKKPATQNVAVPETIVKALPLSSKTKIRAQLQIQAKEDSHYVLTAVFPEFNHLRFSQTVEAVLVSGGTGRFTGTLLGAYATRNGGPGSTPAYITRWQYQGLGQKVS</sequence>
<dbReference type="GO" id="GO:0004553">
    <property type="term" value="F:hydrolase activity, hydrolyzing O-glycosyl compounds"/>
    <property type="evidence" value="ECO:0007669"/>
    <property type="project" value="InterPro"/>
</dbReference>
<reference evidence="9" key="1">
    <citation type="submission" date="2021-01" db="EMBL/GenBank/DDBJ databases">
        <authorList>
            <consortium name="Aspergillus puulaauensis MK2 genome sequencing consortium"/>
            <person name="Kazuki M."/>
            <person name="Futagami T."/>
        </authorList>
    </citation>
    <scope>NUCLEOTIDE SEQUENCE</scope>
    <source>
        <strain evidence="9">MK2</strain>
    </source>
</reference>
<dbReference type="Gene3D" id="2.60.120.200">
    <property type="match status" value="1"/>
</dbReference>
<comment type="similarity">
    <text evidence="1 6">Belongs to the glycosyl hydrolase 43 family.</text>
</comment>
<dbReference type="RefSeq" id="XP_041552056.1">
    <property type="nucleotide sequence ID" value="XM_041698919.1"/>
</dbReference>
<dbReference type="InterPro" id="IPR006710">
    <property type="entry name" value="Glyco_hydro_43"/>
</dbReference>
<evidence type="ECO:0000256" key="7">
    <source>
        <dbReference type="SAM" id="SignalP"/>
    </source>
</evidence>
<dbReference type="KEGG" id="apuu:APUU_20294A"/>
<dbReference type="Pfam" id="PF17851">
    <property type="entry name" value="GH43_C2"/>
    <property type="match status" value="1"/>
</dbReference>
<dbReference type="OrthoDB" id="408373at2759"/>
<dbReference type="InterPro" id="IPR051795">
    <property type="entry name" value="Glycosyl_Hydrlase_43"/>
</dbReference>
<dbReference type="PANTHER" id="PTHR42812:SF17">
    <property type="entry name" value="BETA-XYLOSIDASE C-TERMINAL CONCANAVALIN A-LIKE DOMAIN-CONTAINING PROTEIN-RELATED"/>
    <property type="match status" value="1"/>
</dbReference>
<evidence type="ECO:0000256" key="2">
    <source>
        <dbReference type="ARBA" id="ARBA00022729"/>
    </source>
</evidence>
<dbReference type="PANTHER" id="PTHR42812">
    <property type="entry name" value="BETA-XYLOSIDASE"/>
    <property type="match status" value="1"/>
</dbReference>